<feature type="repeat" description="ANK" evidence="3">
    <location>
        <begin position="726"/>
        <end position="758"/>
    </location>
</feature>
<dbReference type="PRINTS" id="PR01415">
    <property type="entry name" value="ANKYRIN"/>
</dbReference>
<dbReference type="SMART" id="SM00248">
    <property type="entry name" value="ANK"/>
    <property type="match status" value="7"/>
</dbReference>
<dbReference type="PANTHER" id="PTHR24171">
    <property type="entry name" value="ANKYRIN REPEAT DOMAIN-CONTAINING PROTEIN 39-RELATED"/>
    <property type="match status" value="1"/>
</dbReference>
<dbReference type="PROSITE" id="PS50297">
    <property type="entry name" value="ANK_REP_REGION"/>
    <property type="match status" value="7"/>
</dbReference>
<dbReference type="SUPFAM" id="SSF52540">
    <property type="entry name" value="P-loop containing nucleoside triphosphate hydrolases"/>
    <property type="match status" value="1"/>
</dbReference>
<dbReference type="Pfam" id="PF20720">
    <property type="entry name" value="nSTAND3"/>
    <property type="match status" value="1"/>
</dbReference>
<feature type="compositionally biased region" description="Polar residues" evidence="4">
    <location>
        <begin position="1"/>
        <end position="28"/>
    </location>
</feature>
<feature type="domain" description="Novel STAND NTPase 3" evidence="6">
    <location>
        <begin position="343"/>
        <end position="497"/>
    </location>
</feature>
<evidence type="ECO:0000313" key="7">
    <source>
        <dbReference type="EMBL" id="KAJ8315780.1"/>
    </source>
</evidence>
<feature type="region of interest" description="Disordered" evidence="4">
    <location>
        <begin position="1"/>
        <end position="62"/>
    </location>
</feature>
<reference evidence="7 8" key="1">
    <citation type="submission" date="2022-12" db="EMBL/GenBank/DDBJ databases">
        <title>Chromosome-level genome of Tegillarca granosa.</title>
        <authorList>
            <person name="Kim J."/>
        </authorList>
    </citation>
    <scope>NUCLEOTIDE SEQUENCE [LARGE SCALE GENOMIC DNA]</scope>
    <source>
        <strain evidence="7">Teg-2019</strain>
        <tissue evidence="7">Adductor muscle</tissue>
    </source>
</reference>
<comment type="caution">
    <text evidence="7">The sequence shown here is derived from an EMBL/GenBank/DDBJ whole genome shotgun (WGS) entry which is preliminary data.</text>
</comment>
<evidence type="ECO:0008006" key="9">
    <source>
        <dbReference type="Google" id="ProtNLM"/>
    </source>
</evidence>
<gene>
    <name evidence="7" type="ORF">KUTeg_007930</name>
</gene>
<feature type="repeat" description="ANK" evidence="3">
    <location>
        <begin position="560"/>
        <end position="592"/>
    </location>
</feature>
<evidence type="ECO:0000256" key="4">
    <source>
        <dbReference type="SAM" id="MobiDB-lite"/>
    </source>
</evidence>
<dbReference type="EMBL" id="JARBDR010000337">
    <property type="protein sequence ID" value="KAJ8315780.1"/>
    <property type="molecule type" value="Genomic_DNA"/>
</dbReference>
<dbReference type="Proteomes" id="UP001217089">
    <property type="component" value="Unassembled WGS sequence"/>
</dbReference>
<dbReference type="PROSITE" id="PS50088">
    <property type="entry name" value="ANK_REPEAT"/>
    <property type="match status" value="7"/>
</dbReference>
<dbReference type="Pfam" id="PF18738">
    <property type="entry name" value="HEPN_DZIP3"/>
    <property type="match status" value="1"/>
</dbReference>
<dbReference type="Gene3D" id="3.40.50.300">
    <property type="entry name" value="P-loop containing nucleotide triphosphate hydrolases"/>
    <property type="match status" value="1"/>
</dbReference>
<feature type="compositionally biased region" description="Basic and acidic residues" evidence="4">
    <location>
        <begin position="29"/>
        <end position="41"/>
    </location>
</feature>
<dbReference type="SUPFAM" id="SSF48403">
    <property type="entry name" value="Ankyrin repeat"/>
    <property type="match status" value="1"/>
</dbReference>
<organism evidence="7 8">
    <name type="scientific">Tegillarca granosa</name>
    <name type="common">Malaysian cockle</name>
    <name type="synonym">Anadara granosa</name>
    <dbReference type="NCBI Taxonomy" id="220873"/>
    <lineage>
        <taxon>Eukaryota</taxon>
        <taxon>Metazoa</taxon>
        <taxon>Spiralia</taxon>
        <taxon>Lophotrochozoa</taxon>
        <taxon>Mollusca</taxon>
        <taxon>Bivalvia</taxon>
        <taxon>Autobranchia</taxon>
        <taxon>Pteriomorphia</taxon>
        <taxon>Arcoida</taxon>
        <taxon>Arcoidea</taxon>
        <taxon>Arcidae</taxon>
        <taxon>Tegillarca</taxon>
    </lineage>
</organism>
<proteinExistence type="predicted"/>
<evidence type="ECO:0000256" key="3">
    <source>
        <dbReference type="PROSITE-ProRule" id="PRU00023"/>
    </source>
</evidence>
<feature type="repeat" description="ANK" evidence="3">
    <location>
        <begin position="593"/>
        <end position="625"/>
    </location>
</feature>
<evidence type="ECO:0000313" key="8">
    <source>
        <dbReference type="Proteomes" id="UP001217089"/>
    </source>
</evidence>
<evidence type="ECO:0000259" key="5">
    <source>
        <dbReference type="Pfam" id="PF18738"/>
    </source>
</evidence>
<dbReference type="Pfam" id="PF12796">
    <property type="entry name" value="Ank_2"/>
    <property type="match status" value="2"/>
</dbReference>
<feature type="domain" description="DZIP3-like HEPN" evidence="5">
    <location>
        <begin position="170"/>
        <end position="310"/>
    </location>
</feature>
<feature type="repeat" description="ANK" evidence="3">
    <location>
        <begin position="627"/>
        <end position="659"/>
    </location>
</feature>
<protein>
    <recommendedName>
        <fullName evidence="9">DZIP3-like HEPN domain-containing protein</fullName>
    </recommendedName>
</protein>
<evidence type="ECO:0000259" key="6">
    <source>
        <dbReference type="Pfam" id="PF20720"/>
    </source>
</evidence>
<keyword evidence="1" id="KW-0677">Repeat</keyword>
<dbReference type="PANTHER" id="PTHR24171:SF9">
    <property type="entry name" value="ANKYRIN REPEAT DOMAIN-CONTAINING PROTEIN 39"/>
    <property type="match status" value="1"/>
</dbReference>
<feature type="repeat" description="ANK" evidence="3">
    <location>
        <begin position="658"/>
        <end position="690"/>
    </location>
</feature>
<evidence type="ECO:0000256" key="2">
    <source>
        <dbReference type="ARBA" id="ARBA00023043"/>
    </source>
</evidence>
<dbReference type="InterPro" id="IPR036770">
    <property type="entry name" value="Ankyrin_rpt-contain_sf"/>
</dbReference>
<dbReference type="Pfam" id="PF13637">
    <property type="entry name" value="Ank_4"/>
    <property type="match status" value="1"/>
</dbReference>
<dbReference type="Gene3D" id="1.25.40.20">
    <property type="entry name" value="Ankyrin repeat-containing domain"/>
    <property type="match status" value="2"/>
</dbReference>
<dbReference type="InterPro" id="IPR027417">
    <property type="entry name" value="P-loop_NTPase"/>
</dbReference>
<sequence>MASKLPTDSSETSYSSITLENSSEQISDINDHLIPHPDLETTKTLPQSTNDANKSDQQTPNNRQILNSASAVNTTPLNLDIQSVESLLQSPDDSLSPIHEQTTPTLQYDQSPLTTDIETKSSTNKLYRRLSSVEEISPEQTNFLRLALLIFNDGVRALRYLFDRYIPPCQLKCTLLNKKHEMRKLLQKGTISKEQWGNLYLQNKPSSKHFDITLMLVLIRQLTGIPEPANGWNELPQVSDNSIEADIARLKWYRNKIAHTVRCSVNNQEFEQMWTAISKAVIHVAGSDHEEYFENKIKNLTTAVLDKTYYEVYKELINTINQDNTHYFQEDSLKRWENDDKTFVPTRATEMIKSLVERHDFVMVTGPPGSGKSASVHSVALQFGKQGYRVFPVSNTNAIKDYWKKDLKQMFVVDDAFGYHTLNKPRCNQWKSDFNDLKVCFSHSDMKIVLTVRTTYEREPVVIDLLEVIKPMRIQINDKDRDLTVAERRNIFKAHVTFNNRNDLLEMAEQIQNIEIYCFPLLYKDGKKPLFLASEAGHFKIVQTLIDNGIMVSSSKNDYKGATPLYVASAGGHYDIVKLLLENGADNNRRASFGETPLIASSRKGYEDIVKLLIEKDADVNRCNRRCSRTPLFVATSEGQIRIVKMLIDKGADIDKLTNSTPLCVSIEKGHVEIAELLIENHADVNKCENKHGKSPLYIASEKGNPQLVRLLVDNGANLNQPDKDHNETPLHVAARYGNREICEILVRKGADVNIKNDRGETVRSILHKFGWGNIENILKE</sequence>
<dbReference type="InterPro" id="IPR041249">
    <property type="entry name" value="HEPN_DZIP3"/>
</dbReference>
<keyword evidence="2 3" id="KW-0040">ANK repeat</keyword>
<name>A0ABQ9FJB6_TEGGR</name>
<dbReference type="InterPro" id="IPR002110">
    <property type="entry name" value="Ankyrin_rpt"/>
</dbReference>
<dbReference type="InterPro" id="IPR049050">
    <property type="entry name" value="nSTAND3"/>
</dbReference>
<feature type="repeat" description="ANK" evidence="3">
    <location>
        <begin position="525"/>
        <end position="557"/>
    </location>
</feature>
<feature type="compositionally biased region" description="Polar residues" evidence="4">
    <location>
        <begin position="42"/>
        <end position="62"/>
    </location>
</feature>
<evidence type="ECO:0000256" key="1">
    <source>
        <dbReference type="ARBA" id="ARBA00022737"/>
    </source>
</evidence>
<keyword evidence="8" id="KW-1185">Reference proteome</keyword>
<feature type="repeat" description="ANK" evidence="3">
    <location>
        <begin position="692"/>
        <end position="724"/>
    </location>
</feature>
<accession>A0ABQ9FJB6</accession>